<gene>
    <name evidence="7" type="ORF">DJ013_15975</name>
</gene>
<dbReference type="InterPro" id="IPR014284">
    <property type="entry name" value="RNA_pol_sigma-70_dom"/>
</dbReference>
<dbReference type="Proteomes" id="UP000249873">
    <property type="component" value="Chromosome"/>
</dbReference>
<proteinExistence type="inferred from homology"/>
<dbReference type="GO" id="GO:0003677">
    <property type="term" value="F:DNA binding"/>
    <property type="evidence" value="ECO:0007669"/>
    <property type="project" value="InterPro"/>
</dbReference>
<dbReference type="InterPro" id="IPR013249">
    <property type="entry name" value="RNA_pol_sigma70_r4_t2"/>
</dbReference>
<dbReference type="NCBIfam" id="TIGR02937">
    <property type="entry name" value="sigma70-ECF"/>
    <property type="match status" value="1"/>
</dbReference>
<evidence type="ECO:0000256" key="4">
    <source>
        <dbReference type="ARBA" id="ARBA00023163"/>
    </source>
</evidence>
<sequence>MFQRKKKSLDLDEILDGCLKKRSSAQKHLYERFYGFAKSIALRYASSSDEVQEMMNDGFLKIFSKLELYDRNQSFEAWFKTVMVRTCIDYYRKNHSRVGMVDIDDLHYLSYDDNLLAKLSAEEILDLMKHLPPSYRAVFSLFIVEGYSHAEIGKMLGINEGTSRSNLSKARVKMQELIKRYSSDINNYRNVI</sequence>
<dbReference type="CDD" id="cd06171">
    <property type="entry name" value="Sigma70_r4"/>
    <property type="match status" value="1"/>
</dbReference>
<feature type="domain" description="RNA polymerase sigma-70 region 2" evidence="5">
    <location>
        <begin position="29"/>
        <end position="95"/>
    </location>
</feature>
<feature type="domain" description="RNA polymerase sigma factor 70 region 4 type 2" evidence="6">
    <location>
        <begin position="122"/>
        <end position="174"/>
    </location>
</feature>
<evidence type="ECO:0000259" key="6">
    <source>
        <dbReference type="Pfam" id="PF08281"/>
    </source>
</evidence>
<evidence type="ECO:0000256" key="2">
    <source>
        <dbReference type="ARBA" id="ARBA00023015"/>
    </source>
</evidence>
<dbReference type="SUPFAM" id="SSF88659">
    <property type="entry name" value="Sigma3 and sigma4 domains of RNA polymerase sigma factors"/>
    <property type="match status" value="1"/>
</dbReference>
<dbReference type="Gene3D" id="1.10.1740.10">
    <property type="match status" value="1"/>
</dbReference>
<dbReference type="GO" id="GO:0006352">
    <property type="term" value="P:DNA-templated transcription initiation"/>
    <property type="evidence" value="ECO:0007669"/>
    <property type="project" value="InterPro"/>
</dbReference>
<dbReference type="InterPro" id="IPR013324">
    <property type="entry name" value="RNA_pol_sigma_r3/r4-like"/>
</dbReference>
<dbReference type="EMBL" id="CP029480">
    <property type="protein sequence ID" value="AWV99585.1"/>
    <property type="molecule type" value="Genomic_DNA"/>
</dbReference>
<comment type="similarity">
    <text evidence="1">Belongs to the sigma-70 factor family. ECF subfamily.</text>
</comment>
<dbReference type="GO" id="GO:0016987">
    <property type="term" value="F:sigma factor activity"/>
    <property type="evidence" value="ECO:0007669"/>
    <property type="project" value="UniProtKB-KW"/>
</dbReference>
<dbReference type="PANTHER" id="PTHR43133:SF46">
    <property type="entry name" value="RNA POLYMERASE SIGMA-70 FACTOR ECF SUBFAMILY"/>
    <property type="match status" value="1"/>
</dbReference>
<dbReference type="AlphaFoldDB" id="A0A2Z4GEX5"/>
<evidence type="ECO:0000256" key="3">
    <source>
        <dbReference type="ARBA" id="ARBA00023082"/>
    </source>
</evidence>
<dbReference type="Gene3D" id="1.10.10.10">
    <property type="entry name" value="Winged helix-like DNA-binding domain superfamily/Winged helix DNA-binding domain"/>
    <property type="match status" value="1"/>
</dbReference>
<accession>A0A2Z4GEX5</accession>
<keyword evidence="8" id="KW-1185">Reference proteome</keyword>
<name>A0A2Z4GEX5_9BACT</name>
<dbReference type="KEGG" id="als:DJ013_15975"/>
<dbReference type="InterPro" id="IPR039425">
    <property type="entry name" value="RNA_pol_sigma-70-like"/>
</dbReference>
<dbReference type="PANTHER" id="PTHR43133">
    <property type="entry name" value="RNA POLYMERASE ECF-TYPE SIGMA FACTO"/>
    <property type="match status" value="1"/>
</dbReference>
<dbReference type="InterPro" id="IPR036388">
    <property type="entry name" value="WH-like_DNA-bd_sf"/>
</dbReference>
<dbReference type="Pfam" id="PF08281">
    <property type="entry name" value="Sigma70_r4_2"/>
    <property type="match status" value="1"/>
</dbReference>
<keyword evidence="2" id="KW-0805">Transcription regulation</keyword>
<protein>
    <submittedName>
        <fullName evidence="7">Sigma-70 family RNA polymerase sigma factor</fullName>
    </submittedName>
</protein>
<evidence type="ECO:0000259" key="5">
    <source>
        <dbReference type="Pfam" id="PF04542"/>
    </source>
</evidence>
<evidence type="ECO:0000313" key="8">
    <source>
        <dbReference type="Proteomes" id="UP000249873"/>
    </source>
</evidence>
<dbReference type="SUPFAM" id="SSF88946">
    <property type="entry name" value="Sigma2 domain of RNA polymerase sigma factors"/>
    <property type="match status" value="1"/>
</dbReference>
<organism evidence="7 8">
    <name type="scientific">Arcticibacterium luteifluviistationis</name>
    <dbReference type="NCBI Taxonomy" id="1784714"/>
    <lineage>
        <taxon>Bacteria</taxon>
        <taxon>Pseudomonadati</taxon>
        <taxon>Bacteroidota</taxon>
        <taxon>Cytophagia</taxon>
        <taxon>Cytophagales</taxon>
        <taxon>Leadbetterellaceae</taxon>
        <taxon>Arcticibacterium</taxon>
    </lineage>
</organism>
<keyword evidence="4" id="KW-0804">Transcription</keyword>
<dbReference type="InterPro" id="IPR013325">
    <property type="entry name" value="RNA_pol_sigma_r2"/>
</dbReference>
<keyword evidence="3" id="KW-0731">Sigma factor</keyword>
<dbReference type="InterPro" id="IPR007627">
    <property type="entry name" value="RNA_pol_sigma70_r2"/>
</dbReference>
<evidence type="ECO:0000256" key="1">
    <source>
        <dbReference type="ARBA" id="ARBA00010641"/>
    </source>
</evidence>
<evidence type="ECO:0000313" key="7">
    <source>
        <dbReference type="EMBL" id="AWV99585.1"/>
    </source>
</evidence>
<dbReference type="RefSeq" id="WP_111372953.1">
    <property type="nucleotide sequence ID" value="NZ_CP029480.1"/>
</dbReference>
<dbReference type="Pfam" id="PF04542">
    <property type="entry name" value="Sigma70_r2"/>
    <property type="match status" value="1"/>
</dbReference>
<reference evidence="7 8" key="1">
    <citation type="submission" date="2018-05" db="EMBL/GenBank/DDBJ databases">
        <title>Complete genome sequence of Arcticibacterium luteifluviistationis SM1504T, a cytophagaceae bacterium isolated from Arctic surface seawater.</title>
        <authorList>
            <person name="Li Y."/>
            <person name="Qin Q.-L."/>
        </authorList>
    </citation>
    <scope>NUCLEOTIDE SEQUENCE [LARGE SCALE GENOMIC DNA]</scope>
    <source>
        <strain evidence="7 8">SM1504</strain>
    </source>
</reference>
<dbReference type="OrthoDB" id="941544at2"/>